<protein>
    <recommendedName>
        <fullName evidence="5">Nuclear receptor-binding protein homolog</fullName>
    </recommendedName>
    <alternativeName>
        <fullName evidence="6">MLF1-adaptor molecule</fullName>
    </alternativeName>
</protein>
<proteinExistence type="predicted"/>
<comment type="subcellular location">
    <subcellularLocation>
        <location evidence="1">Cytoplasm</location>
    </subcellularLocation>
</comment>
<dbReference type="InterPro" id="IPR050588">
    <property type="entry name" value="WNK_Ser-Thr_kinase"/>
</dbReference>
<dbReference type="PANTHER" id="PTHR13902">
    <property type="entry name" value="SERINE/THREONINE-PROTEIN KINASE WNK WITH NO LYSINE -RELATED"/>
    <property type="match status" value="1"/>
</dbReference>
<gene>
    <name evidence="9" type="ORF">DGYR_LOCUS4457</name>
</gene>
<sequence>MASTKPAGEPEVPAADHRDSGDESEDEGEVLEESPCCRWQKRKERVEQRDVPGIDCAYLSMDTEEGMEVVWNEVYMLPDKDLKSHLEEVKRVFDTLIHLDHANLVKFHTYWIVYGNNSNDRKKVVFITEYMSSGSFKQFLYKAKNKPKTLDIKNKNKTLKAWKRWCTQILSALSYLHSCEPAIIHGNLTCDTIFIQHNGLIKIGSVAPDAITKNVKTTRRDIKKNMHYFPAECDRAENVTTAVDIFSFGICALEMAALELQPNSENGVVTDEVIRNVLNSLEDKDQRAFISLCLDEDPEKRPTARELLFNKVLFEVHSLKLLAAHAVVNSSNEQNIQEEVWKRDPNCVIAEWPNLTSGLTQQWKVSDSPALELDKFLEDVQNGIYPLTAFTDSVGNIAPARTRAVSPEIPESVKSESPEIVQDRETRSCQIVTCDIKPMEVIKETQLLPGSGDEGEKKKFQVHLLLKMEDKTNRDLQGEIGENETPTVLVKELVDLGFVSLTDHDKILTSLEEALDKVDAPLIAT</sequence>
<evidence type="ECO:0000256" key="2">
    <source>
        <dbReference type="ARBA" id="ARBA00022490"/>
    </source>
</evidence>
<dbReference type="GO" id="GO:0004672">
    <property type="term" value="F:protein kinase activity"/>
    <property type="evidence" value="ECO:0007669"/>
    <property type="project" value="InterPro"/>
</dbReference>
<dbReference type="OrthoDB" id="1034557at2759"/>
<feature type="region of interest" description="Disordered" evidence="7">
    <location>
        <begin position="1"/>
        <end position="34"/>
    </location>
</feature>
<dbReference type="SUPFAM" id="SSF56112">
    <property type="entry name" value="Protein kinase-like (PK-like)"/>
    <property type="match status" value="1"/>
</dbReference>
<dbReference type="SMART" id="SM00220">
    <property type="entry name" value="S_TKc"/>
    <property type="match status" value="1"/>
</dbReference>
<keyword evidence="2" id="KW-0963">Cytoplasm</keyword>
<dbReference type="InterPro" id="IPR000719">
    <property type="entry name" value="Prot_kinase_dom"/>
</dbReference>
<evidence type="ECO:0000256" key="6">
    <source>
        <dbReference type="ARBA" id="ARBA00078305"/>
    </source>
</evidence>
<dbReference type="FunFam" id="1.10.510.10:FF:000842">
    <property type="entry name" value="Nuclear receptor-binding protein"/>
    <property type="match status" value="1"/>
</dbReference>
<dbReference type="GO" id="GO:0005737">
    <property type="term" value="C:cytoplasm"/>
    <property type="evidence" value="ECO:0007669"/>
    <property type="project" value="UniProtKB-SubCell"/>
</dbReference>
<dbReference type="FunFam" id="3.30.200.20:FF:000098">
    <property type="entry name" value="Nuclear receptor-binding protein 1"/>
    <property type="match status" value="1"/>
</dbReference>
<reference evidence="9 10" key="1">
    <citation type="submission" date="2020-08" db="EMBL/GenBank/DDBJ databases">
        <authorList>
            <person name="Hejnol A."/>
        </authorList>
    </citation>
    <scope>NUCLEOTIDE SEQUENCE [LARGE SCALE GENOMIC DNA]</scope>
</reference>
<evidence type="ECO:0000256" key="7">
    <source>
        <dbReference type="SAM" id="MobiDB-lite"/>
    </source>
</evidence>
<dbReference type="InterPro" id="IPR011009">
    <property type="entry name" value="Kinase-like_dom_sf"/>
</dbReference>
<dbReference type="PROSITE" id="PS50011">
    <property type="entry name" value="PROTEIN_KINASE_DOM"/>
    <property type="match status" value="1"/>
</dbReference>
<feature type="domain" description="Protein kinase" evidence="8">
    <location>
        <begin position="43"/>
        <end position="313"/>
    </location>
</feature>
<evidence type="ECO:0000313" key="9">
    <source>
        <dbReference type="EMBL" id="CAD5115750.1"/>
    </source>
</evidence>
<feature type="compositionally biased region" description="Acidic residues" evidence="7">
    <location>
        <begin position="22"/>
        <end position="32"/>
    </location>
</feature>
<comment type="function">
    <text evidence="4">May play a role in subcellular trafficking between the endoplasmic reticulum and Golgi apparatus.</text>
</comment>
<comment type="caution">
    <text evidence="9">The sequence shown here is derived from an EMBL/GenBank/DDBJ whole genome shotgun (WGS) entry which is preliminary data.</text>
</comment>
<keyword evidence="10" id="KW-1185">Reference proteome</keyword>
<accession>A0A7I8VHC9</accession>
<dbReference type="GO" id="GO:0005524">
    <property type="term" value="F:ATP binding"/>
    <property type="evidence" value="ECO:0007669"/>
    <property type="project" value="InterPro"/>
</dbReference>
<dbReference type="Pfam" id="PF07714">
    <property type="entry name" value="PK_Tyr_Ser-Thr"/>
    <property type="match status" value="1"/>
</dbReference>
<evidence type="ECO:0000313" key="10">
    <source>
        <dbReference type="Proteomes" id="UP000549394"/>
    </source>
</evidence>
<organism evidence="9 10">
    <name type="scientific">Dimorphilus gyrociliatus</name>
    <dbReference type="NCBI Taxonomy" id="2664684"/>
    <lineage>
        <taxon>Eukaryota</taxon>
        <taxon>Metazoa</taxon>
        <taxon>Spiralia</taxon>
        <taxon>Lophotrochozoa</taxon>
        <taxon>Annelida</taxon>
        <taxon>Polychaeta</taxon>
        <taxon>Polychaeta incertae sedis</taxon>
        <taxon>Dinophilidae</taxon>
        <taxon>Dimorphilus</taxon>
    </lineage>
</organism>
<dbReference type="Gene3D" id="1.10.510.10">
    <property type="entry name" value="Transferase(Phosphotransferase) domain 1"/>
    <property type="match status" value="1"/>
</dbReference>
<dbReference type="Gene3D" id="3.30.200.20">
    <property type="entry name" value="Phosphorylase Kinase, domain 1"/>
    <property type="match status" value="1"/>
</dbReference>
<dbReference type="AlphaFoldDB" id="A0A7I8VHC9"/>
<name>A0A7I8VHC9_9ANNE</name>
<dbReference type="InterPro" id="IPR001245">
    <property type="entry name" value="Ser-Thr/Tyr_kinase_cat_dom"/>
</dbReference>
<evidence type="ECO:0000256" key="5">
    <source>
        <dbReference type="ARBA" id="ARBA00069870"/>
    </source>
</evidence>
<keyword evidence="3" id="KW-0597">Phosphoprotein</keyword>
<evidence type="ECO:0000256" key="3">
    <source>
        <dbReference type="ARBA" id="ARBA00022553"/>
    </source>
</evidence>
<evidence type="ECO:0000259" key="8">
    <source>
        <dbReference type="PROSITE" id="PS50011"/>
    </source>
</evidence>
<dbReference type="Proteomes" id="UP000549394">
    <property type="component" value="Unassembled WGS sequence"/>
</dbReference>
<evidence type="ECO:0000256" key="4">
    <source>
        <dbReference type="ARBA" id="ARBA00055167"/>
    </source>
</evidence>
<evidence type="ECO:0000256" key="1">
    <source>
        <dbReference type="ARBA" id="ARBA00004496"/>
    </source>
</evidence>
<dbReference type="EMBL" id="CAJFCJ010000006">
    <property type="protein sequence ID" value="CAD5115750.1"/>
    <property type="molecule type" value="Genomic_DNA"/>
</dbReference>